<evidence type="ECO:0000256" key="1">
    <source>
        <dbReference type="SAM" id="MobiDB-lite"/>
    </source>
</evidence>
<feature type="region of interest" description="Disordered" evidence="1">
    <location>
        <begin position="535"/>
        <end position="554"/>
    </location>
</feature>
<dbReference type="AlphaFoldDB" id="A0A7R9VEE9"/>
<name>A0A7R9VEE9_9CHLO</name>
<feature type="domain" description="Guanylate cyclase" evidence="2">
    <location>
        <begin position="360"/>
        <end position="523"/>
    </location>
</feature>
<protein>
    <recommendedName>
        <fullName evidence="2">Guanylate cyclase domain-containing protein</fullName>
    </recommendedName>
</protein>
<dbReference type="PANTHER" id="PTHR43081:SF1">
    <property type="entry name" value="ADENYLATE CYCLASE, TERMINAL-DIFFERENTIATION SPECIFIC"/>
    <property type="match status" value="1"/>
</dbReference>
<feature type="compositionally biased region" description="Gly residues" evidence="1">
    <location>
        <begin position="8"/>
        <end position="26"/>
    </location>
</feature>
<feature type="region of interest" description="Disordered" evidence="1">
    <location>
        <begin position="1"/>
        <end position="26"/>
    </location>
</feature>
<dbReference type="Pfam" id="PF00211">
    <property type="entry name" value="Guanylate_cyc"/>
    <property type="match status" value="1"/>
</dbReference>
<dbReference type="InterPro" id="IPR001054">
    <property type="entry name" value="A/G_cyclase"/>
</dbReference>
<gene>
    <name evidence="3" type="ORF">CEUR00632_LOCUS11220</name>
</gene>
<sequence>MGSERTRGGGCGAAPGGGDAGSGGPVAGCVYGRTWREAQTSGVYWVSTHSERPGKRSAFSATTRHSGNAAIAPSPSPQLPPAAASPPPAPTPIQDAFIARLAAQAQVSPRAVVFRGLRVRMGLHTGIHLPMARSAADGRAVLPDPVLSAAKAVSDAGHGGQIVLSETAFEAAGSAAAGARGIVFHMGKHLVADHPTWNVLSDPREKLATSGRRVGSAFSDRFTSMHLSASLPSLFFRNGVRGSACSPSANQWMGGGGCSGGGSGSGGGGNGRALWRAWDGLSAALRHPFGRRPLNRNVSATDSIVGQEDFAAHHGRSCMAPLQLYLLVALAHIHRLAVLPSAPALRTQQQLSPGTLEAPVGHVAVACLQVVGAGILMAEIPDAASDAMKMFVKAVSSELSALGGYRVEVSADTVLAVFCLPNAALRWVLTCQAALMELAWPEELLVHELGEPLTIWGAAGDDGHRALKLLCRGLRLRAGVDCGEVTHVLRQDTACLQYFGTPVAAAAMLASSAKAGQVLASRKCWAAAARKAGAAGGSGGSGGGTGMQPPLATPAALSKLPTQGIPEDTSIFEDGSDDEDIDDGWDVQVIDGGGGAVAAHGVHVAAGSALAKAKVDVVEIQSKDQFELVTMGGTLQPSAANAALEEEVSDEGAEA</sequence>
<dbReference type="SUPFAM" id="SSF55073">
    <property type="entry name" value="Nucleotide cyclase"/>
    <property type="match status" value="2"/>
</dbReference>
<accession>A0A7R9VEE9</accession>
<evidence type="ECO:0000259" key="2">
    <source>
        <dbReference type="Pfam" id="PF00211"/>
    </source>
</evidence>
<proteinExistence type="predicted"/>
<dbReference type="InterPro" id="IPR029787">
    <property type="entry name" value="Nucleotide_cyclase"/>
</dbReference>
<evidence type="ECO:0000313" key="3">
    <source>
        <dbReference type="EMBL" id="CAD8291955.1"/>
    </source>
</evidence>
<feature type="compositionally biased region" description="Gly residues" evidence="1">
    <location>
        <begin position="535"/>
        <end position="546"/>
    </location>
</feature>
<dbReference type="EMBL" id="HBEC01024545">
    <property type="protein sequence ID" value="CAD8291955.1"/>
    <property type="molecule type" value="Transcribed_RNA"/>
</dbReference>
<dbReference type="InterPro" id="IPR050697">
    <property type="entry name" value="Adenylyl/Guanylyl_Cyclase_3/4"/>
</dbReference>
<feature type="region of interest" description="Disordered" evidence="1">
    <location>
        <begin position="48"/>
        <end position="89"/>
    </location>
</feature>
<dbReference type="GO" id="GO:0035556">
    <property type="term" value="P:intracellular signal transduction"/>
    <property type="evidence" value="ECO:0007669"/>
    <property type="project" value="InterPro"/>
</dbReference>
<reference evidence="3" key="1">
    <citation type="submission" date="2021-01" db="EMBL/GenBank/DDBJ databases">
        <authorList>
            <person name="Corre E."/>
            <person name="Pelletier E."/>
            <person name="Niang G."/>
            <person name="Scheremetjew M."/>
            <person name="Finn R."/>
            <person name="Kale V."/>
            <person name="Holt S."/>
            <person name="Cochrane G."/>
            <person name="Meng A."/>
            <person name="Brown T."/>
            <person name="Cohen L."/>
        </authorList>
    </citation>
    <scope>NUCLEOTIDE SEQUENCE</scope>
    <source>
        <strain evidence="3">CCMP219</strain>
    </source>
</reference>
<dbReference type="Gene3D" id="3.30.70.1230">
    <property type="entry name" value="Nucleotide cyclase"/>
    <property type="match status" value="2"/>
</dbReference>
<dbReference type="GO" id="GO:0009190">
    <property type="term" value="P:cyclic nucleotide biosynthetic process"/>
    <property type="evidence" value="ECO:0007669"/>
    <property type="project" value="InterPro"/>
</dbReference>
<dbReference type="PANTHER" id="PTHR43081">
    <property type="entry name" value="ADENYLATE CYCLASE, TERMINAL-DIFFERENTIATION SPECIFIC-RELATED"/>
    <property type="match status" value="1"/>
</dbReference>
<organism evidence="3">
    <name type="scientific">Chlamydomonas euryale</name>
    <dbReference type="NCBI Taxonomy" id="1486919"/>
    <lineage>
        <taxon>Eukaryota</taxon>
        <taxon>Viridiplantae</taxon>
        <taxon>Chlorophyta</taxon>
        <taxon>core chlorophytes</taxon>
        <taxon>Chlorophyceae</taxon>
        <taxon>CS clade</taxon>
        <taxon>Chlamydomonadales</taxon>
        <taxon>Chlamydomonadaceae</taxon>
        <taxon>Chlamydomonas</taxon>
    </lineage>
</organism>
<feature type="compositionally biased region" description="Pro residues" evidence="1">
    <location>
        <begin position="74"/>
        <end position="89"/>
    </location>
</feature>